<dbReference type="InterPro" id="IPR006343">
    <property type="entry name" value="DnaB/C_C"/>
</dbReference>
<dbReference type="InterPro" id="IPR036390">
    <property type="entry name" value="WH_DNA-bd_sf"/>
</dbReference>
<feature type="domain" description="DnaB/C C-terminal" evidence="2">
    <location>
        <begin position="124"/>
        <end position="196"/>
    </location>
</feature>
<dbReference type="EMBL" id="JAFELM010000045">
    <property type="protein sequence ID" value="MBM6619824.1"/>
    <property type="molecule type" value="Genomic_DNA"/>
</dbReference>
<name>A0ABS2DMT7_9BACI</name>
<feature type="domain" description="DnaD N-terminal" evidence="3">
    <location>
        <begin position="12"/>
        <end position="110"/>
    </location>
</feature>
<keyword evidence="5" id="KW-1185">Reference proteome</keyword>
<sequence length="210" mass="24702">MIEWYEQGSVAIPRQLLNNYTRLGLSESELILILHVHSYIESGISFPTPDEIASKMTISVDKCIEILRKLMQKGFLSIEDRDIAGVRGERYSLRPLWEKMMMLFFQDTKEENQLERRTLESKLYSIFEQEFGRPLSPIEIETLSIWLDQENHEPIIIKAALKEAVLSGKMNFRYIDRILFDWKKNGVKSVEDANRHGERIRQNQFKGIHK</sequence>
<dbReference type="InterPro" id="IPR053843">
    <property type="entry name" value="DnaD_N"/>
</dbReference>
<dbReference type="Proteomes" id="UP001518925">
    <property type="component" value="Unassembled WGS sequence"/>
</dbReference>
<dbReference type="SUPFAM" id="SSF46785">
    <property type="entry name" value="Winged helix' DNA-binding domain"/>
    <property type="match status" value="1"/>
</dbReference>
<comment type="caution">
    <text evidence="4">The sequence shown here is derived from an EMBL/GenBank/DDBJ whole genome shotgun (WGS) entry which is preliminary data.</text>
</comment>
<proteinExistence type="inferred from homology"/>
<dbReference type="Gene3D" id="1.10.10.630">
    <property type="entry name" value="DnaD domain-like"/>
    <property type="match status" value="1"/>
</dbReference>
<dbReference type="Pfam" id="PF21984">
    <property type="entry name" value="DnaD_N"/>
    <property type="match status" value="1"/>
</dbReference>
<organism evidence="4 5">
    <name type="scientific">Bacillus suaedaesalsae</name>
    <dbReference type="NCBI Taxonomy" id="2810349"/>
    <lineage>
        <taxon>Bacteria</taxon>
        <taxon>Bacillati</taxon>
        <taxon>Bacillota</taxon>
        <taxon>Bacilli</taxon>
        <taxon>Bacillales</taxon>
        <taxon>Bacillaceae</taxon>
        <taxon>Bacillus</taxon>
    </lineage>
</organism>
<comment type="similarity">
    <text evidence="1">Belongs to the DnaB/DnaD family.</text>
</comment>
<dbReference type="InterPro" id="IPR036388">
    <property type="entry name" value="WH-like_DNA-bd_sf"/>
</dbReference>
<dbReference type="NCBIfam" id="TIGR01446">
    <property type="entry name" value="DnaD_dom"/>
    <property type="match status" value="1"/>
</dbReference>
<dbReference type="Gene3D" id="1.10.10.10">
    <property type="entry name" value="Winged helix-like DNA-binding domain superfamily/Winged helix DNA-binding domain"/>
    <property type="match status" value="1"/>
</dbReference>
<evidence type="ECO:0000259" key="3">
    <source>
        <dbReference type="Pfam" id="PF21984"/>
    </source>
</evidence>
<evidence type="ECO:0000259" key="2">
    <source>
        <dbReference type="Pfam" id="PF07261"/>
    </source>
</evidence>
<evidence type="ECO:0000313" key="5">
    <source>
        <dbReference type="Proteomes" id="UP001518925"/>
    </source>
</evidence>
<accession>A0ABS2DMT7</accession>
<protein>
    <submittedName>
        <fullName evidence="4">DnaD domain-containing protein</fullName>
    </submittedName>
</protein>
<dbReference type="Pfam" id="PF07261">
    <property type="entry name" value="DnaB_2"/>
    <property type="match status" value="1"/>
</dbReference>
<dbReference type="InterPro" id="IPR034829">
    <property type="entry name" value="DnaD-like_sf"/>
</dbReference>
<reference evidence="4 5" key="1">
    <citation type="submission" date="2021-02" db="EMBL/GenBank/DDBJ databases">
        <title>Bacillus sp. RD4P76, an endophyte from a halophyte.</title>
        <authorList>
            <person name="Sun J.-Q."/>
        </authorList>
    </citation>
    <scope>NUCLEOTIDE SEQUENCE [LARGE SCALE GENOMIC DNA]</scope>
    <source>
        <strain evidence="4 5">RD4P76</strain>
    </source>
</reference>
<dbReference type="InterPro" id="IPR053162">
    <property type="entry name" value="DnaD"/>
</dbReference>
<dbReference type="SUPFAM" id="SSF158499">
    <property type="entry name" value="DnaD domain-like"/>
    <property type="match status" value="1"/>
</dbReference>
<gene>
    <name evidence="4" type="ORF">JR050_19360</name>
</gene>
<dbReference type="PANTHER" id="PTHR37293:SF6">
    <property type="entry name" value="DNA REPLICATION PROTEIN DNAD"/>
    <property type="match status" value="1"/>
</dbReference>
<evidence type="ECO:0000256" key="1">
    <source>
        <dbReference type="ARBA" id="ARBA00093462"/>
    </source>
</evidence>
<dbReference type="PANTHER" id="PTHR37293">
    <property type="entry name" value="PHAGE REPLICATION PROTEIN-RELATED"/>
    <property type="match status" value="1"/>
</dbReference>
<evidence type="ECO:0000313" key="4">
    <source>
        <dbReference type="EMBL" id="MBM6619824.1"/>
    </source>
</evidence>